<proteinExistence type="predicted"/>
<dbReference type="Proteomes" id="UP000594262">
    <property type="component" value="Unplaced"/>
</dbReference>
<organism evidence="2 3">
    <name type="scientific">Clytia hemisphaerica</name>
    <dbReference type="NCBI Taxonomy" id="252671"/>
    <lineage>
        <taxon>Eukaryota</taxon>
        <taxon>Metazoa</taxon>
        <taxon>Cnidaria</taxon>
        <taxon>Hydrozoa</taxon>
        <taxon>Hydroidolina</taxon>
        <taxon>Leptothecata</taxon>
        <taxon>Obeliida</taxon>
        <taxon>Clytiidae</taxon>
        <taxon>Clytia</taxon>
    </lineage>
</organism>
<sequence>MLDLYNDSDVKGPPSKRRKCVFDKKKRVVVDTPYICNHLGIDEEEVLELSKNISSIATQKNKDEKLYLHYVEKLFSSGCLNWRVLKAPSLQIILMNNIDPMTGEFKDKDFVHVTIKGTTTGPIITCSCAVFDLLQSTVNEEDVNGSVGFRGLKCCHSRLAEDLLVLKPMNFVPNELEETSIGRHYFNADSISKAEESVNMPILQLPGKINVFRFAVVIENNEAELITICRNKKGHNTITCHNSYCRSKISKERYLDTFQKSDNLCPHLEFLRSSFDVTTLRFTEGVQDEDENENENENNNDNDMECDDFVSDAEPIEVLLALQTLNLNYKIH</sequence>
<evidence type="ECO:0000313" key="3">
    <source>
        <dbReference type="Proteomes" id="UP000594262"/>
    </source>
</evidence>
<reference evidence="2" key="1">
    <citation type="submission" date="2021-01" db="UniProtKB">
        <authorList>
            <consortium name="EnsemblMetazoa"/>
        </authorList>
    </citation>
    <scope>IDENTIFICATION</scope>
</reference>
<evidence type="ECO:0000256" key="1">
    <source>
        <dbReference type="SAM" id="MobiDB-lite"/>
    </source>
</evidence>
<dbReference type="OrthoDB" id="6079908at2759"/>
<name>A0A7M5V1A6_9CNID</name>
<feature type="region of interest" description="Disordered" evidence="1">
    <location>
        <begin position="284"/>
        <end position="306"/>
    </location>
</feature>
<keyword evidence="3" id="KW-1185">Reference proteome</keyword>
<accession>A0A7M5V1A6</accession>
<evidence type="ECO:0000313" key="2">
    <source>
        <dbReference type="EnsemblMetazoa" id="CLYHEMP001785.2"/>
    </source>
</evidence>
<dbReference type="AlphaFoldDB" id="A0A7M5V1A6"/>
<protein>
    <recommendedName>
        <fullName evidence="4">SWIM-type domain-containing protein</fullName>
    </recommendedName>
</protein>
<dbReference type="EnsemblMetazoa" id="CLYHEMT001785.2">
    <property type="protein sequence ID" value="CLYHEMP001785.2"/>
    <property type="gene ID" value="CLYHEMG001785"/>
</dbReference>
<feature type="compositionally biased region" description="Acidic residues" evidence="1">
    <location>
        <begin position="286"/>
        <end position="306"/>
    </location>
</feature>
<evidence type="ECO:0008006" key="4">
    <source>
        <dbReference type="Google" id="ProtNLM"/>
    </source>
</evidence>